<evidence type="ECO:0000313" key="1">
    <source>
        <dbReference type="EMBL" id="CAA7017805.1"/>
    </source>
</evidence>
<dbReference type="Proteomes" id="UP000467841">
    <property type="component" value="Unassembled WGS sequence"/>
</dbReference>
<name>A0A6D2HT90_9BRAS</name>
<dbReference type="OrthoDB" id="1053206at2759"/>
<gene>
    <name evidence="1" type="ORF">MERR_LOCUS5040</name>
</gene>
<comment type="caution">
    <text evidence="1">The sequence shown here is derived from an EMBL/GenBank/DDBJ whole genome shotgun (WGS) entry which is preliminary data.</text>
</comment>
<dbReference type="AlphaFoldDB" id="A0A6D2HT90"/>
<sequence>MWEARDFRRNNTLLSVDCLLLDEKANAIHASIHHRRLHNDHTTRDKVESEEYSIPTEYIRIKLFKDIERRVPFTPPHQNQLHLKIIRPLRQEYNISYTIPFTNNQIIEETNSSFKQTIKFFIEYHDIDDEITCTLTETLIDFIETAVLSPEADTTNRLHVFFEIEDHNPNSSRRLDVDLVITDLETTQAQASEEEHGDCPICLDKQTKRSSKHQHFELQS</sequence>
<reference evidence="1" key="1">
    <citation type="submission" date="2020-01" db="EMBL/GenBank/DDBJ databases">
        <authorList>
            <person name="Mishra B."/>
        </authorList>
    </citation>
    <scope>NUCLEOTIDE SEQUENCE [LARGE SCALE GENOMIC DNA]</scope>
</reference>
<accession>A0A6D2HT90</accession>
<dbReference type="EMBL" id="CACVBM020000333">
    <property type="protein sequence ID" value="CAA7017805.1"/>
    <property type="molecule type" value="Genomic_DNA"/>
</dbReference>
<keyword evidence="2" id="KW-1185">Reference proteome</keyword>
<proteinExistence type="predicted"/>
<evidence type="ECO:0000313" key="2">
    <source>
        <dbReference type="Proteomes" id="UP000467841"/>
    </source>
</evidence>
<organism evidence="1 2">
    <name type="scientific">Microthlaspi erraticum</name>
    <dbReference type="NCBI Taxonomy" id="1685480"/>
    <lineage>
        <taxon>Eukaryota</taxon>
        <taxon>Viridiplantae</taxon>
        <taxon>Streptophyta</taxon>
        <taxon>Embryophyta</taxon>
        <taxon>Tracheophyta</taxon>
        <taxon>Spermatophyta</taxon>
        <taxon>Magnoliopsida</taxon>
        <taxon>eudicotyledons</taxon>
        <taxon>Gunneridae</taxon>
        <taxon>Pentapetalae</taxon>
        <taxon>rosids</taxon>
        <taxon>malvids</taxon>
        <taxon>Brassicales</taxon>
        <taxon>Brassicaceae</taxon>
        <taxon>Coluteocarpeae</taxon>
        <taxon>Microthlaspi</taxon>
    </lineage>
</organism>
<protein>
    <submittedName>
        <fullName evidence="1">Uncharacterized protein</fullName>
    </submittedName>
</protein>